<feature type="domain" description="Transglutaminase-like" evidence="2">
    <location>
        <begin position="172"/>
        <end position="248"/>
    </location>
</feature>
<feature type="region of interest" description="Disordered" evidence="1">
    <location>
        <begin position="1059"/>
        <end position="1129"/>
    </location>
</feature>
<dbReference type="InterPro" id="IPR038765">
    <property type="entry name" value="Papain-like_cys_pep_sf"/>
</dbReference>
<gene>
    <name evidence="3" type="ORF">A6M23_10930</name>
</gene>
<protein>
    <submittedName>
        <fullName evidence="3">IMP dehydrogenase</fullName>
    </submittedName>
</protein>
<dbReference type="OrthoDB" id="9804872at2"/>
<evidence type="ECO:0000313" key="3">
    <source>
        <dbReference type="EMBL" id="OCX71917.1"/>
    </source>
</evidence>
<dbReference type="PANTHER" id="PTHR33490:SF1">
    <property type="entry name" value="SLL1233 PROTEIN"/>
    <property type="match status" value="1"/>
</dbReference>
<dbReference type="Gene3D" id="3.10.620.30">
    <property type="match status" value="1"/>
</dbReference>
<comment type="caution">
    <text evidence="3">The sequence shown here is derived from an EMBL/GenBank/DDBJ whole genome shotgun (WGS) entry which is preliminary data.</text>
</comment>
<evidence type="ECO:0000313" key="4">
    <source>
        <dbReference type="Proteomes" id="UP000095008"/>
    </source>
</evidence>
<dbReference type="InterPro" id="IPR018667">
    <property type="entry name" value="DUF2126"/>
</dbReference>
<dbReference type="SMART" id="SM00460">
    <property type="entry name" value="TGc"/>
    <property type="match status" value="1"/>
</dbReference>
<dbReference type="EMBL" id="LWRY01000121">
    <property type="protein sequence ID" value="OCX71917.1"/>
    <property type="molecule type" value="Genomic_DNA"/>
</dbReference>
<proteinExistence type="predicted"/>
<dbReference type="Pfam" id="PF08379">
    <property type="entry name" value="Bact_transglu_N"/>
    <property type="match status" value="1"/>
</dbReference>
<dbReference type="Proteomes" id="UP000095008">
    <property type="component" value="Unassembled WGS sequence"/>
</dbReference>
<dbReference type="SUPFAM" id="SSF54001">
    <property type="entry name" value="Cysteine proteinases"/>
    <property type="match status" value="1"/>
</dbReference>
<dbReference type="InterPro" id="IPR013589">
    <property type="entry name" value="Bac_transglu_N"/>
</dbReference>
<dbReference type="Pfam" id="PF01841">
    <property type="entry name" value="Transglut_core"/>
    <property type="match status" value="1"/>
</dbReference>
<dbReference type="RefSeq" id="WP_065974153.1">
    <property type="nucleotide sequence ID" value="NZ_LWRY01000121.1"/>
</dbReference>
<sequence>MGIHVVLRHQTEYDFDRLVEIYPHVLRLRPAPHCRTPILAYSLEVSPEKHFLNWQQDPFGNYQARLVFPERAKSLKFSIEVIADLSVIDPFDFFIEEQAERWPFRYEPALYKELAPFLEKEKAGRLLQQMLLGIMKRKQRTIDFLVGINQQLQTAIAYNLRMEVGVQTPEETLKKASGSCRDSAWLLVQLLRHLGLAARFVSGYLVQLVADQAPLEGPSGPAQDFTDLHAWVEVYIPGAGWIGMDPTSGLFASEGHIPLACTPHYQSAAPISGATGKCEVTFHFSNQVTRLPGTPRVTKPYTESQWEEVMVLGQIVDDRLQAADVRLTMGGEPTFVATEAVDDPQWNLEALGKHKRERAEILSERLRKHFAQGALRHTGEGKWYPGEPLPRWALGLYWRKDGLPVWQNPALLADPLKDYSWKPEDLHHFACQLCEQLQVDSTRLIPAYEDAWHLLHQEGRVPVNIDLSTHRLDDPLERQTLIEKLQAGLDHPVGWVLPLAWEWNQQCWYSATWVFRSGRLILIPGDSALGMRLPLDSLPWMVDPHKKWQPETDPFAPLPPLPDMHAKPTPGSTAKSQTAKSPASNKAPSWEEIPHTAVTLEIRQGCLYCFFPPLQVTEHYLRLLSAIEATAAALKMPVVIEGYPPPSDPRLEKLLVTPDPGVIEVNIHPSSSWPEMVEKTTLLYEEAHACRLTAEKFMLDGRHTGTGGGNHMTLGGATPGDSPFLRRPDLLQSLITYWQHHPALSYFFSGMFIGPTSQSPRVDEARHEALYELEIAFTQVPPGTVVQPWLVDRLFRNLLVDITGNTHRAEICIDKLYSPTGSAGRQGLVELRAFEMPPHARMSLVQQLLVRSLILRFWEDPYRHALIRWGTTLHDRFMLPHYVWEDLREVCTDLQNHGILFQLEWLTPFSEFRFPEHGHVQIGDVQIELRAAIEPWHVLGEEVTGSGTARYVDSSIERLQVKVTGMTPGRHILACNGRRVPLQTTRAPDTQVAGVRYRAWQPPSALHPTIPVHSPLTFDLIDTWNGRSIGGCTYHVMHPGGRNSEVFPVNAWEAEARRQSRFTTTGHSQPESTPPTPPSIIGVPVAPGEGRFVARGSGEYPWQAPYDEEQPDYPHTLDLRMARSPKPRS</sequence>
<keyword evidence="4" id="KW-1185">Reference proteome</keyword>
<dbReference type="Pfam" id="PF09899">
    <property type="entry name" value="DUF2126"/>
    <property type="match status" value="1"/>
</dbReference>
<feature type="region of interest" description="Disordered" evidence="1">
    <location>
        <begin position="551"/>
        <end position="590"/>
    </location>
</feature>
<reference evidence="3" key="1">
    <citation type="journal article" date="2016" name="Int. J. Mol. Sci.">
        <title>Comparative genomics of the extreme acidophile Acidithiobacillus thiooxidans reveals intraspecific divergence and niche adaptation.</title>
        <authorList>
            <person name="Zhang X."/>
            <person name="Feng X."/>
            <person name="Tao J."/>
            <person name="Ma L."/>
            <person name="Xiao Y."/>
            <person name="Liang Y."/>
            <person name="Liu X."/>
            <person name="Yin H."/>
        </authorList>
    </citation>
    <scope>NUCLEOTIDE SEQUENCE [LARGE SCALE GENOMIC DNA]</scope>
    <source>
        <strain evidence="3">DXS-W</strain>
    </source>
</reference>
<organism evidence="3 4">
    <name type="scientific">Acidithiobacillus thiooxidans</name>
    <name type="common">Thiobacillus thiooxidans</name>
    <dbReference type="NCBI Taxonomy" id="930"/>
    <lineage>
        <taxon>Bacteria</taxon>
        <taxon>Pseudomonadati</taxon>
        <taxon>Pseudomonadota</taxon>
        <taxon>Acidithiobacillia</taxon>
        <taxon>Acidithiobacillales</taxon>
        <taxon>Acidithiobacillaceae</taxon>
        <taxon>Acidithiobacillus</taxon>
    </lineage>
</organism>
<evidence type="ECO:0000259" key="2">
    <source>
        <dbReference type="SMART" id="SM00460"/>
    </source>
</evidence>
<dbReference type="AlphaFoldDB" id="A0A1C2I7K9"/>
<evidence type="ECO:0000256" key="1">
    <source>
        <dbReference type="SAM" id="MobiDB-lite"/>
    </source>
</evidence>
<name>A0A1C2I7K9_ACITH</name>
<accession>A0A1C2I7K9</accession>
<dbReference type="InterPro" id="IPR002931">
    <property type="entry name" value="Transglutaminase-like"/>
</dbReference>
<dbReference type="PANTHER" id="PTHR33490">
    <property type="entry name" value="BLR5614 PROTEIN-RELATED"/>
    <property type="match status" value="1"/>
</dbReference>
<feature type="compositionally biased region" description="Polar residues" evidence="1">
    <location>
        <begin position="570"/>
        <end position="587"/>
    </location>
</feature>